<comment type="caution">
    <text evidence="1">The sequence shown here is derived from an EMBL/GenBank/DDBJ whole genome shotgun (WGS) entry which is preliminary data.</text>
</comment>
<gene>
    <name evidence="1" type="ORF">BKA23_1363</name>
</gene>
<evidence type="ECO:0000313" key="2">
    <source>
        <dbReference type="Proteomes" id="UP000318297"/>
    </source>
</evidence>
<sequence length="194" mass="20914">MSPDHPTWHDELQTAAARVARMAMAVTQPANAEQPVVVAIDGRSGAGKTTLAALVERQLPNATVVHVEHMYPGWDGLAVAPALLAAQVLTPLRRGEPAAYRRFDWEAGEFAELCHVPLAGYVIVEGVGSSVGIAGPYADVRVWLEAPTSERRRRGLARDGDSYAPHWDRWAAQEDTIFGADGTIARADLVIRTG</sequence>
<dbReference type="Gene3D" id="3.40.50.300">
    <property type="entry name" value="P-loop containing nucleotide triphosphate hydrolases"/>
    <property type="match status" value="1"/>
</dbReference>
<dbReference type="Proteomes" id="UP000318297">
    <property type="component" value="Unassembled WGS sequence"/>
</dbReference>
<proteinExistence type="predicted"/>
<reference evidence="1 2" key="1">
    <citation type="submission" date="2019-06" db="EMBL/GenBank/DDBJ databases">
        <title>Sequencing the genomes of 1000 actinobacteria strains.</title>
        <authorList>
            <person name="Klenk H.-P."/>
        </authorList>
    </citation>
    <scope>NUCLEOTIDE SEQUENCE [LARGE SCALE GENOMIC DNA]</scope>
    <source>
        <strain evidence="1 2">DSM 19560</strain>
    </source>
</reference>
<dbReference type="InterPro" id="IPR027417">
    <property type="entry name" value="P-loop_NTPase"/>
</dbReference>
<dbReference type="AlphaFoldDB" id="A0A561EAB4"/>
<accession>A0A561EAB4</accession>
<keyword evidence="2" id="KW-1185">Reference proteome</keyword>
<evidence type="ECO:0000313" key="1">
    <source>
        <dbReference type="EMBL" id="TWE12551.1"/>
    </source>
</evidence>
<dbReference type="RefSeq" id="WP_246104499.1">
    <property type="nucleotide sequence ID" value="NZ_VIVQ01000001.1"/>
</dbReference>
<dbReference type="EMBL" id="VIVQ01000001">
    <property type="protein sequence ID" value="TWE12551.1"/>
    <property type="molecule type" value="Genomic_DNA"/>
</dbReference>
<organism evidence="1 2">
    <name type="scientific">Rudaeicoccus suwonensis</name>
    <dbReference type="NCBI Taxonomy" id="657409"/>
    <lineage>
        <taxon>Bacteria</taxon>
        <taxon>Bacillati</taxon>
        <taxon>Actinomycetota</taxon>
        <taxon>Actinomycetes</taxon>
        <taxon>Micrococcales</taxon>
        <taxon>Dermacoccaceae</taxon>
        <taxon>Rudaeicoccus</taxon>
    </lineage>
</organism>
<name>A0A561EAB4_9MICO</name>
<dbReference type="SUPFAM" id="SSF52540">
    <property type="entry name" value="P-loop containing nucleoside triphosphate hydrolases"/>
    <property type="match status" value="1"/>
</dbReference>
<protein>
    <submittedName>
        <fullName evidence="1">Zeta toxin</fullName>
    </submittedName>
</protein>